<protein>
    <recommendedName>
        <fullName evidence="7">Etoposide-induced protein 2.4</fullName>
    </recommendedName>
</protein>
<keyword evidence="4 5" id="KW-0472">Membrane</keyword>
<evidence type="ECO:0000256" key="1">
    <source>
        <dbReference type="ARBA" id="ARBA00004141"/>
    </source>
</evidence>
<keyword evidence="3 5" id="KW-1133">Transmembrane helix</keyword>
<sequence length="314" mass="36471">MNSDIVSNCGKTFLQGIKDSISFHLVISYFYSSPHIRRRALQSSLLNGGLFCGSIIFLQYIWIPLFEYVWFLCGFHEHTIHFMIQWMSFCFDICWFYPLYAISFLLSSMWYQDIATSALTMQNSLTYKSFHTPANPVNIPSFSFKQWISSISEDLYRLLIGILFMIQGILWSYCPWIGTFVFSAHVCWLYAWYAFEYKWGGQAWTFAQRIDYFECHWCYFAGFGCPLTIVTMCLSGFLGASLYAFLFPIVLLLAIMAQPRPVYFKSSSSVNTRVQNMNCPSPILFRLPLFSSCVIVMNAALGRFRKTCMKNIHV</sequence>
<accession>A0A3G5AMD0</accession>
<feature type="transmembrane region" description="Helical" evidence="5">
    <location>
        <begin position="216"/>
        <end position="237"/>
    </location>
</feature>
<dbReference type="EMBL" id="MK072538">
    <property type="protein sequence ID" value="AYV87179.1"/>
    <property type="molecule type" value="Genomic_DNA"/>
</dbReference>
<dbReference type="PANTHER" id="PTHR21389">
    <property type="entry name" value="P53 INDUCED PROTEIN"/>
    <property type="match status" value="1"/>
</dbReference>
<feature type="transmembrane region" description="Helical" evidence="5">
    <location>
        <begin position="155"/>
        <end position="171"/>
    </location>
</feature>
<gene>
    <name evidence="6" type="ORF">Sylvanvirus32_3</name>
</gene>
<proteinExistence type="predicted"/>
<dbReference type="PANTHER" id="PTHR21389:SF0">
    <property type="entry name" value="ETOPOSIDE-INDUCED PROTEIN 2.4 HOMOLOG"/>
    <property type="match status" value="1"/>
</dbReference>
<evidence type="ECO:0000313" key="6">
    <source>
        <dbReference type="EMBL" id="AYV87179.1"/>
    </source>
</evidence>
<feature type="transmembrane region" description="Helical" evidence="5">
    <location>
        <begin position="243"/>
        <end position="263"/>
    </location>
</feature>
<feature type="transmembrane region" description="Helical" evidence="5">
    <location>
        <begin position="283"/>
        <end position="301"/>
    </location>
</feature>
<evidence type="ECO:0000256" key="3">
    <source>
        <dbReference type="ARBA" id="ARBA00022989"/>
    </source>
</evidence>
<keyword evidence="2 5" id="KW-0812">Transmembrane</keyword>
<feature type="transmembrane region" description="Helical" evidence="5">
    <location>
        <begin position="177"/>
        <end position="195"/>
    </location>
</feature>
<evidence type="ECO:0000256" key="2">
    <source>
        <dbReference type="ARBA" id="ARBA00022692"/>
    </source>
</evidence>
<dbReference type="Pfam" id="PF07264">
    <property type="entry name" value="EI24"/>
    <property type="match status" value="1"/>
</dbReference>
<feature type="transmembrane region" description="Helical" evidence="5">
    <location>
        <begin position="83"/>
        <end position="106"/>
    </location>
</feature>
<reference evidence="6" key="1">
    <citation type="submission" date="2018-10" db="EMBL/GenBank/DDBJ databases">
        <title>Hidden diversity of soil giant viruses.</title>
        <authorList>
            <person name="Schulz F."/>
            <person name="Alteio L."/>
            <person name="Goudeau D."/>
            <person name="Ryan E.M."/>
            <person name="Malmstrom R.R."/>
            <person name="Blanchard J."/>
            <person name="Woyke T."/>
        </authorList>
    </citation>
    <scope>NUCLEOTIDE SEQUENCE</scope>
    <source>
        <strain evidence="6">SYV1</strain>
    </source>
</reference>
<organism evidence="6">
    <name type="scientific">Sylvanvirus sp</name>
    <dbReference type="NCBI Taxonomy" id="2487774"/>
    <lineage>
        <taxon>Viruses</taxon>
    </lineage>
</organism>
<name>A0A3G5AMD0_9VIRU</name>
<comment type="subcellular location">
    <subcellularLocation>
        <location evidence="1">Membrane</location>
        <topology evidence="1">Multi-pass membrane protein</topology>
    </subcellularLocation>
</comment>
<dbReference type="GO" id="GO:0016020">
    <property type="term" value="C:membrane"/>
    <property type="evidence" value="ECO:0007669"/>
    <property type="project" value="UniProtKB-SubCell"/>
</dbReference>
<dbReference type="InterPro" id="IPR059112">
    <property type="entry name" value="CysZ/EI24"/>
</dbReference>
<evidence type="ECO:0008006" key="7">
    <source>
        <dbReference type="Google" id="ProtNLM"/>
    </source>
</evidence>
<evidence type="ECO:0000256" key="5">
    <source>
        <dbReference type="SAM" id="Phobius"/>
    </source>
</evidence>
<feature type="transmembrane region" description="Helical" evidence="5">
    <location>
        <begin position="45"/>
        <end position="63"/>
    </location>
</feature>
<evidence type="ECO:0000256" key="4">
    <source>
        <dbReference type="ARBA" id="ARBA00023136"/>
    </source>
</evidence>